<organism evidence="1">
    <name type="scientific">uncultured Stenotrophomonas sp</name>
    <dbReference type="NCBI Taxonomy" id="165438"/>
    <lineage>
        <taxon>Bacteria</taxon>
        <taxon>Pseudomonadati</taxon>
        <taxon>Pseudomonadota</taxon>
        <taxon>Gammaproteobacteria</taxon>
        <taxon>Lysobacterales</taxon>
        <taxon>Lysobacteraceae</taxon>
        <taxon>Stenotrophomonas</taxon>
        <taxon>environmental samples</taxon>
    </lineage>
</organism>
<dbReference type="AlphaFoldDB" id="A0A1Y5Q8G9"/>
<dbReference type="EMBL" id="FLTS01000001">
    <property type="protein sequence ID" value="SBV36124.1"/>
    <property type="molecule type" value="Genomic_DNA"/>
</dbReference>
<gene>
    <name evidence="1" type="ORF">STPYR_11054</name>
</gene>
<protein>
    <submittedName>
        <fullName evidence="1">Uncharacterized protein</fullName>
    </submittedName>
</protein>
<accession>A0A1Y5Q8G9</accession>
<sequence length="68" mass="7205">MREMGWFRWKGGTAAPAAVTGHAPVESSAHAEFIVSGVEAKAAGQPFGLLESTSSPRNYELESTEIPT</sequence>
<name>A0A1Y5Q8G9_9GAMM</name>
<evidence type="ECO:0000313" key="1">
    <source>
        <dbReference type="EMBL" id="SBV36124.1"/>
    </source>
</evidence>
<proteinExistence type="predicted"/>
<reference evidence="1" key="1">
    <citation type="submission" date="2016-03" db="EMBL/GenBank/DDBJ databases">
        <authorList>
            <person name="Ploux O."/>
        </authorList>
    </citation>
    <scope>NUCLEOTIDE SEQUENCE</scope>
    <source>
        <strain evidence="1">UC10</strain>
    </source>
</reference>